<evidence type="ECO:0000313" key="3">
    <source>
        <dbReference type="Proteomes" id="UP000230423"/>
    </source>
</evidence>
<sequence length="66" mass="7529">MWCLNIVIKPINRPRDRAAVESVSLTVEETCRFRGTTENYIVIFTFITIFLLSVIGNALVIVVIMQ</sequence>
<dbReference type="AlphaFoldDB" id="A0A2G9U503"/>
<accession>A0A2G9U503</accession>
<name>A0A2G9U503_TELCI</name>
<feature type="transmembrane region" description="Helical" evidence="1">
    <location>
        <begin position="40"/>
        <end position="64"/>
    </location>
</feature>
<evidence type="ECO:0000256" key="1">
    <source>
        <dbReference type="SAM" id="Phobius"/>
    </source>
</evidence>
<evidence type="ECO:0000313" key="2">
    <source>
        <dbReference type="EMBL" id="PIO64600.1"/>
    </source>
</evidence>
<evidence type="ECO:0008006" key="4">
    <source>
        <dbReference type="Google" id="ProtNLM"/>
    </source>
</evidence>
<dbReference type="EMBL" id="KZ349752">
    <property type="protein sequence ID" value="PIO64600.1"/>
    <property type="molecule type" value="Genomic_DNA"/>
</dbReference>
<organism evidence="2 3">
    <name type="scientific">Teladorsagia circumcincta</name>
    <name type="common">Brown stomach worm</name>
    <name type="synonym">Ostertagia circumcincta</name>
    <dbReference type="NCBI Taxonomy" id="45464"/>
    <lineage>
        <taxon>Eukaryota</taxon>
        <taxon>Metazoa</taxon>
        <taxon>Ecdysozoa</taxon>
        <taxon>Nematoda</taxon>
        <taxon>Chromadorea</taxon>
        <taxon>Rhabditida</taxon>
        <taxon>Rhabditina</taxon>
        <taxon>Rhabditomorpha</taxon>
        <taxon>Strongyloidea</taxon>
        <taxon>Trichostrongylidae</taxon>
        <taxon>Teladorsagia</taxon>
    </lineage>
</organism>
<keyword evidence="3" id="KW-1185">Reference proteome</keyword>
<feature type="non-terminal residue" evidence="2">
    <location>
        <position position="66"/>
    </location>
</feature>
<keyword evidence="1" id="KW-1133">Transmembrane helix</keyword>
<gene>
    <name evidence="2" type="ORF">TELCIR_13767</name>
</gene>
<reference evidence="2 3" key="1">
    <citation type="submission" date="2015-09" db="EMBL/GenBank/DDBJ databases">
        <title>Draft genome of the parasitic nematode Teladorsagia circumcincta isolate WARC Sus (inbred).</title>
        <authorList>
            <person name="Mitreva M."/>
        </authorList>
    </citation>
    <scope>NUCLEOTIDE SEQUENCE [LARGE SCALE GENOMIC DNA]</scope>
    <source>
        <strain evidence="2 3">S</strain>
    </source>
</reference>
<dbReference type="Proteomes" id="UP000230423">
    <property type="component" value="Unassembled WGS sequence"/>
</dbReference>
<protein>
    <recommendedName>
        <fullName evidence="4">G-protein coupled receptors family 1 profile domain-containing protein</fullName>
    </recommendedName>
</protein>
<keyword evidence="1" id="KW-0472">Membrane</keyword>
<proteinExistence type="predicted"/>
<keyword evidence="1" id="KW-0812">Transmembrane</keyword>